<dbReference type="InterPro" id="IPR051466">
    <property type="entry name" value="D-amino_acid_metab_enzyme"/>
</dbReference>
<reference evidence="4 6" key="1">
    <citation type="submission" date="2016-06" db="EMBL/GenBank/DDBJ databases">
        <authorList>
            <person name="Kjaerup R.B."/>
            <person name="Dalgaard T.S."/>
            <person name="Juul-Madsen H.R."/>
        </authorList>
    </citation>
    <scope>NUCLEOTIDE SEQUENCE [LARGE SCALE GENOMIC DNA]</scope>
    <source>
        <strain evidence="4">Orrdi1</strain>
    </source>
</reference>
<keyword evidence="6" id="KW-1185">Reference proteome</keyword>
<dbReference type="GO" id="GO:0036088">
    <property type="term" value="P:D-serine catabolic process"/>
    <property type="evidence" value="ECO:0007669"/>
    <property type="project" value="TreeGrafter"/>
</dbReference>
<dbReference type="Gene3D" id="3.20.20.10">
    <property type="entry name" value="Alanine racemase"/>
    <property type="match status" value="1"/>
</dbReference>
<dbReference type="PANTHER" id="PTHR28004">
    <property type="entry name" value="ZGC:162816-RELATED"/>
    <property type="match status" value="1"/>
</dbReference>
<dbReference type="SUPFAM" id="SSF51419">
    <property type="entry name" value="PLP-binding barrel"/>
    <property type="match status" value="1"/>
</dbReference>
<evidence type="ECO:0000256" key="1">
    <source>
        <dbReference type="ARBA" id="ARBA00005323"/>
    </source>
</evidence>
<evidence type="ECO:0000256" key="2">
    <source>
        <dbReference type="ARBA" id="ARBA00023239"/>
    </source>
</evidence>
<reference evidence="5 6" key="2">
    <citation type="submission" date="2017-08" db="EMBL/GenBank/DDBJ databases">
        <authorList>
            <person name="de Groot N.N."/>
        </authorList>
    </citation>
    <scope>NUCLEOTIDE SEQUENCE [LARGE SCALE GENOMIC DNA]</scope>
    <source>
        <strain evidence="5">Orrdi1</strain>
    </source>
</reference>
<proteinExistence type="inferred from homology"/>
<keyword evidence="2" id="KW-0456">Lyase</keyword>
<sequence>MAQIDTPALLVDLDALQRNMDAVHGRILAAGLRIRAHGKAHKCPPIALLQIAGGAHGICCQKLGEAEVFASWGIHDVLVTNQLVGEAKAERAARLAGRVRLAVCADDPAQVEALAAAAARHGTCIEVLVELEVGQGRCGVAGPDAAVSLARLIAGHGPALRFGGLHAYRGSAQHLREPAARQKAVEEACARVREAVAALTAAGLPCDTITGGGTGSYAYELASGLYTEVQPGSYVLMDVDYAANQPEPGAATLAHALQGLCTVISAQEGRAVLDGGLKAFAVDSGLPRVLAPGWKVASVSDEHTVLVPDPAAPETPQPLAVGQRLRVLPGHCDPTVNLHDWLVAIRGEQVEAVWPVAARGALF</sequence>
<dbReference type="SMART" id="SM01119">
    <property type="entry name" value="D-ser_dehydrat"/>
    <property type="match status" value="1"/>
</dbReference>
<protein>
    <submittedName>
        <fullName evidence="4">Low-specificity D-threonine aldolase</fullName>
    </submittedName>
</protein>
<dbReference type="Proteomes" id="UP000078558">
    <property type="component" value="Chromosome I"/>
</dbReference>
<dbReference type="PANTHER" id="PTHR28004:SF2">
    <property type="entry name" value="D-SERINE DEHYDRATASE"/>
    <property type="match status" value="1"/>
</dbReference>
<organism evidence="4 6">
    <name type="scientific">Orrella dioscoreae</name>
    <dbReference type="NCBI Taxonomy" id="1851544"/>
    <lineage>
        <taxon>Bacteria</taxon>
        <taxon>Pseudomonadati</taxon>
        <taxon>Pseudomonadota</taxon>
        <taxon>Betaproteobacteria</taxon>
        <taxon>Burkholderiales</taxon>
        <taxon>Alcaligenaceae</taxon>
        <taxon>Orrella</taxon>
    </lineage>
</organism>
<gene>
    <name evidence="4" type="ORF">ODI_04045</name>
    <name evidence="5" type="ORF">ODI_R0236</name>
</gene>
<dbReference type="EMBL" id="LT907988">
    <property type="protein sequence ID" value="SOE46300.1"/>
    <property type="molecule type" value="Genomic_DNA"/>
</dbReference>
<evidence type="ECO:0000313" key="5">
    <source>
        <dbReference type="EMBL" id="SOE46300.1"/>
    </source>
</evidence>
<feature type="domain" description="D-serine dehydratase-like" evidence="3">
    <location>
        <begin position="256"/>
        <end position="346"/>
    </location>
</feature>
<evidence type="ECO:0000313" key="4">
    <source>
        <dbReference type="EMBL" id="SBT25499.1"/>
    </source>
</evidence>
<dbReference type="EMBL" id="FLRC01000019">
    <property type="protein sequence ID" value="SBT25499.1"/>
    <property type="molecule type" value="Genomic_DNA"/>
</dbReference>
<dbReference type="AlphaFoldDB" id="A0A1C3K1X2"/>
<name>A0A1C3K1X2_9BURK</name>
<comment type="similarity">
    <text evidence="1">Belongs to the DSD1 family.</text>
</comment>
<evidence type="ECO:0000313" key="6">
    <source>
        <dbReference type="Proteomes" id="UP000078558"/>
    </source>
</evidence>
<dbReference type="KEGG" id="odi:ODI_R0236"/>
<accession>A0A1C3K1X2</accession>
<dbReference type="InterPro" id="IPR001608">
    <property type="entry name" value="Ala_racemase_N"/>
</dbReference>
<dbReference type="STRING" id="1851544.ODI_04045"/>
<dbReference type="Gene3D" id="2.40.37.20">
    <property type="entry name" value="D-serine dehydratase-like domain"/>
    <property type="match status" value="1"/>
</dbReference>
<dbReference type="InterPro" id="IPR026956">
    <property type="entry name" value="D-ser_dehydrat-like_dom"/>
</dbReference>
<dbReference type="InterPro" id="IPR042208">
    <property type="entry name" value="D-ser_dehydrat-like_sf"/>
</dbReference>
<dbReference type="Pfam" id="PF14031">
    <property type="entry name" value="D-ser_dehydrat"/>
    <property type="match status" value="1"/>
</dbReference>
<dbReference type="GO" id="GO:0008721">
    <property type="term" value="F:D-serine ammonia-lyase activity"/>
    <property type="evidence" value="ECO:0007669"/>
    <property type="project" value="TreeGrafter"/>
</dbReference>
<dbReference type="CDD" id="cd06819">
    <property type="entry name" value="PLPDE_III_LS_D-TA"/>
    <property type="match status" value="1"/>
</dbReference>
<evidence type="ECO:0000259" key="3">
    <source>
        <dbReference type="SMART" id="SM01119"/>
    </source>
</evidence>
<dbReference type="InterPro" id="IPR029066">
    <property type="entry name" value="PLP-binding_barrel"/>
</dbReference>
<dbReference type="Pfam" id="PF01168">
    <property type="entry name" value="Ala_racemase_N"/>
    <property type="match status" value="1"/>
</dbReference>